<evidence type="ECO:0000313" key="4">
    <source>
        <dbReference type="Proteomes" id="UP001292216"/>
    </source>
</evidence>
<dbReference type="RefSeq" id="WP_260071756.1">
    <property type="nucleotide sequence ID" value="NZ_CBCSKM010000022.1"/>
</dbReference>
<evidence type="ECO:0000313" key="3">
    <source>
        <dbReference type="EMBL" id="MEA3572483.1"/>
    </source>
</evidence>
<accession>A0ABU5PRC0</accession>
<dbReference type="GO" id="GO:0016491">
    <property type="term" value="F:oxidoreductase activity"/>
    <property type="evidence" value="ECO:0007669"/>
    <property type="project" value="UniProtKB-KW"/>
</dbReference>
<dbReference type="InterPro" id="IPR036291">
    <property type="entry name" value="NAD(P)-bd_dom_sf"/>
</dbReference>
<reference evidence="3 4" key="1">
    <citation type="submission" date="2023-12" db="EMBL/GenBank/DDBJ databases">
        <title>Whole genome sequencing of Paenibacillus phoenicis isolated from the Phoenix Mars Lander spacecraft assembly facility.</title>
        <authorList>
            <person name="Garcia A."/>
            <person name="Venkateswaran K."/>
        </authorList>
    </citation>
    <scope>NUCLEOTIDE SEQUENCE [LARGE SCALE GENOMIC DNA]</scope>
    <source>
        <strain evidence="3 4">3PO2SA</strain>
    </source>
</reference>
<organism evidence="3 4">
    <name type="scientific">Paenibacillus phoenicis</name>
    <dbReference type="NCBI Taxonomy" id="554117"/>
    <lineage>
        <taxon>Bacteria</taxon>
        <taxon>Bacillati</taxon>
        <taxon>Bacillota</taxon>
        <taxon>Bacilli</taxon>
        <taxon>Bacillales</taxon>
        <taxon>Paenibacillaceae</taxon>
        <taxon>Paenibacillus</taxon>
    </lineage>
</organism>
<dbReference type="InterPro" id="IPR002347">
    <property type="entry name" value="SDR_fam"/>
</dbReference>
<dbReference type="Pfam" id="PF00106">
    <property type="entry name" value="adh_short"/>
    <property type="match status" value="1"/>
</dbReference>
<gene>
    <name evidence="3" type="ORF">U9M73_21375</name>
</gene>
<dbReference type="PANTHER" id="PTHR44196">
    <property type="entry name" value="DEHYDROGENASE/REDUCTASE SDR FAMILY MEMBER 7B"/>
    <property type="match status" value="1"/>
</dbReference>
<sequence>MKIVITGGSRGIGLAVARELSAAGHELLLTGRTAADLNAAKNELAGAALIYSVDHARDEAPDEIITYMKEQEFHPDVLILNAAAFYDQTRSVVEPDASELSRILQTNVVSNYRWVQKLLPYLRQGQYPRIIVIGSTTALRADTSLYGISKAALRNYVLGLREELKPAGVGVTLIHPGGTFTERRVPDERIGIGPDRLLEARDVGQLIAAILTLSPQAVVEELTVRPLLGDTF</sequence>
<name>A0ABU5PRC0_9BACL</name>
<keyword evidence="2 3" id="KW-0560">Oxidoreductase</keyword>
<protein>
    <submittedName>
        <fullName evidence="3">SDR family oxidoreductase</fullName>
        <ecNumber evidence="3">1.-.-.-</ecNumber>
    </submittedName>
</protein>
<dbReference type="InterPro" id="IPR020904">
    <property type="entry name" value="Sc_DH/Rdtase_CS"/>
</dbReference>
<keyword evidence="4" id="KW-1185">Reference proteome</keyword>
<comment type="similarity">
    <text evidence="1">Belongs to the short-chain dehydrogenases/reductases (SDR) family.</text>
</comment>
<evidence type="ECO:0000256" key="1">
    <source>
        <dbReference type="ARBA" id="ARBA00006484"/>
    </source>
</evidence>
<dbReference type="PRINTS" id="PR00081">
    <property type="entry name" value="GDHRDH"/>
</dbReference>
<dbReference type="Gene3D" id="3.40.50.720">
    <property type="entry name" value="NAD(P)-binding Rossmann-like Domain"/>
    <property type="match status" value="1"/>
</dbReference>
<dbReference type="Proteomes" id="UP001292216">
    <property type="component" value="Unassembled WGS sequence"/>
</dbReference>
<dbReference type="CDD" id="cd05233">
    <property type="entry name" value="SDR_c"/>
    <property type="match status" value="1"/>
</dbReference>
<proteinExistence type="inferred from homology"/>
<comment type="caution">
    <text evidence="3">The sequence shown here is derived from an EMBL/GenBank/DDBJ whole genome shotgun (WGS) entry which is preliminary data.</text>
</comment>
<dbReference type="PANTHER" id="PTHR44196:SF1">
    <property type="entry name" value="DEHYDROGENASE_REDUCTASE SDR FAMILY MEMBER 7B"/>
    <property type="match status" value="1"/>
</dbReference>
<dbReference type="EMBL" id="JAYERP010000001">
    <property type="protein sequence ID" value="MEA3572483.1"/>
    <property type="molecule type" value="Genomic_DNA"/>
</dbReference>
<dbReference type="PROSITE" id="PS00061">
    <property type="entry name" value="ADH_SHORT"/>
    <property type="match status" value="1"/>
</dbReference>
<dbReference type="SUPFAM" id="SSF51735">
    <property type="entry name" value="NAD(P)-binding Rossmann-fold domains"/>
    <property type="match status" value="1"/>
</dbReference>
<dbReference type="EC" id="1.-.-.-" evidence="3"/>
<evidence type="ECO:0000256" key="2">
    <source>
        <dbReference type="ARBA" id="ARBA00023002"/>
    </source>
</evidence>